<gene>
    <name evidence="2" type="ORF">HK100_008999</name>
</gene>
<keyword evidence="1" id="KW-0812">Transmembrane</keyword>
<evidence type="ECO:0000313" key="3">
    <source>
        <dbReference type="Proteomes" id="UP001211907"/>
    </source>
</evidence>
<keyword evidence="1" id="KW-0472">Membrane</keyword>
<organism evidence="2 3">
    <name type="scientific">Physocladia obscura</name>
    <dbReference type="NCBI Taxonomy" id="109957"/>
    <lineage>
        <taxon>Eukaryota</taxon>
        <taxon>Fungi</taxon>
        <taxon>Fungi incertae sedis</taxon>
        <taxon>Chytridiomycota</taxon>
        <taxon>Chytridiomycota incertae sedis</taxon>
        <taxon>Chytridiomycetes</taxon>
        <taxon>Chytridiales</taxon>
        <taxon>Chytriomycetaceae</taxon>
        <taxon>Physocladia</taxon>
    </lineage>
</organism>
<feature type="transmembrane region" description="Helical" evidence="1">
    <location>
        <begin position="6"/>
        <end position="26"/>
    </location>
</feature>
<name>A0AAD5T3K4_9FUNG</name>
<dbReference type="Proteomes" id="UP001211907">
    <property type="component" value="Unassembled WGS sequence"/>
</dbReference>
<dbReference type="AlphaFoldDB" id="A0AAD5T3K4"/>
<accession>A0AAD5T3K4</accession>
<evidence type="ECO:0000256" key="1">
    <source>
        <dbReference type="SAM" id="Phobius"/>
    </source>
</evidence>
<feature type="transmembrane region" description="Helical" evidence="1">
    <location>
        <begin position="93"/>
        <end position="113"/>
    </location>
</feature>
<evidence type="ECO:0000313" key="2">
    <source>
        <dbReference type="EMBL" id="KAJ3128750.1"/>
    </source>
</evidence>
<dbReference type="EMBL" id="JADGJH010000450">
    <property type="protein sequence ID" value="KAJ3128750.1"/>
    <property type="molecule type" value="Genomic_DNA"/>
</dbReference>
<keyword evidence="3" id="KW-1185">Reference proteome</keyword>
<keyword evidence="1" id="KW-1133">Transmembrane helix</keyword>
<feature type="transmembrane region" description="Helical" evidence="1">
    <location>
        <begin position="38"/>
        <end position="59"/>
    </location>
</feature>
<comment type="caution">
    <text evidence="2">The sequence shown here is derived from an EMBL/GenBank/DDBJ whole genome shotgun (WGS) entry which is preliminary data.</text>
</comment>
<sequence length="115" mass="12260">MYITVLITVAAIIGALAFHIFLALSYRVFVVDGSEACILGWYLVGILIPLALLVAGWGVSVAQNLNSSVAGFQVRINRQTNPEALQFVGFDNIVSNIAAGIVLGMYMHGIAAYDS</sequence>
<protein>
    <submittedName>
        <fullName evidence="2">Uncharacterized protein</fullName>
    </submittedName>
</protein>
<proteinExistence type="predicted"/>
<reference evidence="2" key="1">
    <citation type="submission" date="2020-05" db="EMBL/GenBank/DDBJ databases">
        <title>Phylogenomic resolution of chytrid fungi.</title>
        <authorList>
            <person name="Stajich J.E."/>
            <person name="Amses K."/>
            <person name="Simmons R."/>
            <person name="Seto K."/>
            <person name="Myers J."/>
            <person name="Bonds A."/>
            <person name="Quandt C.A."/>
            <person name="Barry K."/>
            <person name="Liu P."/>
            <person name="Grigoriev I."/>
            <person name="Longcore J.E."/>
            <person name="James T.Y."/>
        </authorList>
    </citation>
    <scope>NUCLEOTIDE SEQUENCE</scope>
    <source>
        <strain evidence="2">JEL0513</strain>
    </source>
</reference>